<sequence length="222" mass="23296">MRNDSEITATAGTAQAGGDGGNVILNSDFILAFPTTNQHEITAEAFTGNGGSINISTNNLLGRDNLNISASSDSGIDGTISVETPDVDPTSGIIELPTVPIDAEAIFAQDLCKFENDQIAKGSSFIITGRGGLTPTSEESLDNLDNVVGWANRDDIEVSENGVVGVRQRSTTETETTNYPVVRQSQGWVTTADGSVWLVANSPETIPQNAKIVHPDCGNSSQ</sequence>
<dbReference type="Proteomes" id="UP000320055">
    <property type="component" value="Unassembled WGS sequence"/>
</dbReference>
<evidence type="ECO:0000313" key="2">
    <source>
        <dbReference type="Proteomes" id="UP000320055"/>
    </source>
</evidence>
<reference evidence="1 2" key="1">
    <citation type="submission" date="2019-01" db="EMBL/GenBank/DDBJ databases">
        <authorList>
            <person name="Brito A."/>
        </authorList>
    </citation>
    <scope>NUCLEOTIDE SEQUENCE [LARGE SCALE GENOMIC DNA]</scope>
    <source>
        <strain evidence="1">1</strain>
    </source>
</reference>
<gene>
    <name evidence="1" type="ORF">H1P_6060001</name>
</gene>
<proteinExistence type="predicted"/>
<protein>
    <submittedName>
        <fullName evidence="1">Filamentous hemagglutinin family N-terminal domain protein</fullName>
    </submittedName>
</protein>
<dbReference type="AlphaFoldDB" id="A0A563W164"/>
<name>A0A563W164_9CYAN</name>
<dbReference type="EMBL" id="CAACVJ010000564">
    <property type="protein sequence ID" value="VEP17444.1"/>
    <property type="molecule type" value="Genomic_DNA"/>
</dbReference>
<accession>A0A563W164</accession>
<keyword evidence="2" id="KW-1185">Reference proteome</keyword>
<evidence type="ECO:0000313" key="1">
    <source>
        <dbReference type="EMBL" id="VEP17444.1"/>
    </source>
</evidence>
<organism evidence="1 2">
    <name type="scientific">Hyella patelloides LEGE 07179</name>
    <dbReference type="NCBI Taxonomy" id="945734"/>
    <lineage>
        <taxon>Bacteria</taxon>
        <taxon>Bacillati</taxon>
        <taxon>Cyanobacteriota</taxon>
        <taxon>Cyanophyceae</taxon>
        <taxon>Pleurocapsales</taxon>
        <taxon>Hyellaceae</taxon>
        <taxon>Hyella</taxon>
    </lineage>
</organism>